<evidence type="ECO:0000256" key="17">
    <source>
        <dbReference type="PIRSR" id="PIRSR001355-5"/>
    </source>
</evidence>
<dbReference type="PANTHER" id="PTHR11570">
    <property type="entry name" value="S-ADENOSYLMETHIONINE DECARBOXYLASE"/>
    <property type="match status" value="1"/>
</dbReference>
<keyword evidence="7 12" id="KW-0865">Zymogen</keyword>
<evidence type="ECO:0000313" key="18">
    <source>
        <dbReference type="EMBL" id="KAG0480945.1"/>
    </source>
</evidence>
<keyword evidence="3 12" id="KW-0949">S-adenosyl-L-methionine</keyword>
<accession>A0A835R3M0</accession>
<feature type="binding site" evidence="14">
    <location>
        <position position="61"/>
    </location>
    <ligand>
        <name>substrate</name>
    </ligand>
</feature>
<proteinExistence type="inferred from homology"/>
<comment type="catalytic activity">
    <reaction evidence="11 12">
        <text>S-adenosyl-L-methionine + H(+) = S-adenosyl 3-(methylsulfanyl)propylamine + CO2</text>
        <dbReference type="Rhea" id="RHEA:15981"/>
        <dbReference type="ChEBI" id="CHEBI:15378"/>
        <dbReference type="ChEBI" id="CHEBI:16526"/>
        <dbReference type="ChEBI" id="CHEBI:57443"/>
        <dbReference type="ChEBI" id="CHEBI:59789"/>
        <dbReference type="EC" id="4.1.1.50"/>
    </reaction>
</comment>
<dbReference type="Gene3D" id="3.30.360.50">
    <property type="entry name" value="S-adenosylmethionine decarboxylase"/>
    <property type="match status" value="1"/>
</dbReference>
<evidence type="ECO:0000256" key="2">
    <source>
        <dbReference type="ARBA" id="ARBA00008466"/>
    </source>
</evidence>
<evidence type="ECO:0000256" key="9">
    <source>
        <dbReference type="ARBA" id="ARBA00023270"/>
    </source>
</evidence>
<dbReference type="Pfam" id="PF01536">
    <property type="entry name" value="SAM_decarbox"/>
    <property type="match status" value="1"/>
</dbReference>
<feature type="active site" description="Proton acceptor; for processing activity" evidence="13">
    <location>
        <position position="235"/>
    </location>
</feature>
<evidence type="ECO:0000256" key="12">
    <source>
        <dbReference type="PIRNR" id="PIRNR001355"/>
    </source>
</evidence>
<evidence type="ECO:0000256" key="10">
    <source>
        <dbReference type="ARBA" id="ARBA00023317"/>
    </source>
</evidence>
<dbReference type="InterPro" id="IPR048283">
    <property type="entry name" value="AdoMetDC-like"/>
</dbReference>
<evidence type="ECO:0000313" key="19">
    <source>
        <dbReference type="Proteomes" id="UP000636800"/>
    </source>
</evidence>
<evidence type="ECO:0000256" key="14">
    <source>
        <dbReference type="PIRSR" id="PIRSR001355-2"/>
    </source>
</evidence>
<evidence type="ECO:0000256" key="1">
    <source>
        <dbReference type="ARBA" id="ARBA00004911"/>
    </source>
</evidence>
<feature type="binding site" evidence="14">
    <location>
        <position position="252"/>
    </location>
    <ligand>
        <name>substrate</name>
    </ligand>
</feature>
<dbReference type="GO" id="GO:0005829">
    <property type="term" value="C:cytosol"/>
    <property type="evidence" value="ECO:0007669"/>
    <property type="project" value="TreeGrafter"/>
</dbReference>
<dbReference type="NCBIfam" id="TIGR00535">
    <property type="entry name" value="SAM_DCase"/>
    <property type="match status" value="1"/>
</dbReference>
<comment type="pathway">
    <text evidence="1 12">Amine and polyamine biosynthesis; S-adenosylmethioninamine biosynthesis; S-adenosylmethioninamine from S-adenosyl-L-methionine: step 1/1.</text>
</comment>
<keyword evidence="9 12" id="KW-0704">Schiff base</keyword>
<evidence type="ECO:0000256" key="13">
    <source>
        <dbReference type="PIRSR" id="PIRSR001355-1"/>
    </source>
</evidence>
<comment type="similarity">
    <text evidence="2 12">Belongs to the eukaryotic AdoMetDC family.</text>
</comment>
<dbReference type="Proteomes" id="UP000636800">
    <property type="component" value="Chromosome 5"/>
</dbReference>
<keyword evidence="4 12" id="KW-0210">Decarboxylase</keyword>
<dbReference type="AlphaFoldDB" id="A0A835R3M0"/>
<dbReference type="SUPFAM" id="SSF56276">
    <property type="entry name" value="S-adenosylmethionine decarboxylase"/>
    <property type="match status" value="1"/>
</dbReference>
<evidence type="ECO:0000256" key="3">
    <source>
        <dbReference type="ARBA" id="ARBA00022691"/>
    </source>
</evidence>
<feature type="binding site" evidence="14">
    <location>
        <position position="229"/>
    </location>
    <ligand>
        <name>substrate</name>
    </ligand>
</feature>
<dbReference type="GO" id="GO:0004014">
    <property type="term" value="F:adenosylmethionine decarboxylase activity"/>
    <property type="evidence" value="ECO:0007669"/>
    <property type="project" value="UniProtKB-EC"/>
</dbReference>
<feature type="binding site" evidence="14">
    <location>
        <position position="4"/>
    </location>
    <ligand>
        <name>substrate</name>
    </ligand>
</feature>
<feature type="site" description="Cleavage (non-hydrolytic); by autolysis" evidence="16">
    <location>
        <begin position="61"/>
        <end position="62"/>
    </location>
</feature>
<dbReference type="PROSITE" id="PS01336">
    <property type="entry name" value="ADOMETDC"/>
    <property type="match status" value="1"/>
</dbReference>
<sequence>MAGFEGFEKRLELHFSCSEGPLGLGLRLLSTESLDRILSTVHCSIVSAVSNARFDAYVLSESSLFVYPEKVIIKTCGTTALLRALPLLLRLASSLAFRPLRCKYSRGSFIFPSAQPSPHTTFQEEVVFLDRALPSYLLRNRKASLLPSLTPHRSWHVYSASAAAAVSREGPITIEMCMTELDREVTSWFFRRKEDSHLSGHQAGREMTRRAGIASVAGSPSAFICDFAFDPCGYSMNGLETEDYSTIHVTPEDGYSYASFECVVHQQSEMGPTLAKVNAVFRPGLVSVSVTGDSEGWTEIAGLRCRSRAADEFPGTGSVTYQTFVMEMKDDCAVL</sequence>
<feature type="chain" id="PRO_5042324406" description="S-adenosylmethionine decarboxylase beta chain" evidence="17">
    <location>
        <begin position="1"/>
        <end position="61"/>
    </location>
</feature>
<organism evidence="18 19">
    <name type="scientific">Vanilla planifolia</name>
    <name type="common">Vanilla</name>
    <dbReference type="NCBI Taxonomy" id="51239"/>
    <lineage>
        <taxon>Eukaryota</taxon>
        <taxon>Viridiplantae</taxon>
        <taxon>Streptophyta</taxon>
        <taxon>Embryophyta</taxon>
        <taxon>Tracheophyta</taxon>
        <taxon>Spermatophyta</taxon>
        <taxon>Magnoliopsida</taxon>
        <taxon>Liliopsida</taxon>
        <taxon>Asparagales</taxon>
        <taxon>Orchidaceae</taxon>
        <taxon>Vanilloideae</taxon>
        <taxon>Vanilleae</taxon>
        <taxon>Vanilla</taxon>
    </lineage>
</organism>
<dbReference type="InterPro" id="IPR018166">
    <property type="entry name" value="S-AdoMet_deCO2ase_CS"/>
</dbReference>
<reference evidence="18 19" key="1">
    <citation type="journal article" date="2020" name="Nat. Food">
        <title>A phased Vanilla planifolia genome enables genetic improvement of flavour and production.</title>
        <authorList>
            <person name="Hasing T."/>
            <person name="Tang H."/>
            <person name="Brym M."/>
            <person name="Khazi F."/>
            <person name="Huang T."/>
            <person name="Chambers A.H."/>
        </authorList>
    </citation>
    <scope>NUCLEOTIDE SEQUENCE [LARGE SCALE GENOMIC DNA]</scope>
    <source>
        <tissue evidence="18">Leaf</tissue>
    </source>
</reference>
<gene>
    <name evidence="18" type="ORF">HPP92_011803</name>
</gene>
<keyword evidence="8 12" id="KW-0456">Lyase</keyword>
<keyword evidence="16" id="KW-0068">Autocatalytic cleavage</keyword>
<keyword evidence="5 12" id="KW-0745">Spermidine biosynthesis</keyword>
<dbReference type="InterPro" id="IPR001985">
    <property type="entry name" value="S-AdoMet_decarboxylase_euk"/>
</dbReference>
<evidence type="ECO:0000256" key="8">
    <source>
        <dbReference type="ARBA" id="ARBA00023239"/>
    </source>
</evidence>
<dbReference type="EC" id="4.1.1.50" evidence="12"/>
<dbReference type="EMBL" id="JADCNL010000005">
    <property type="protein sequence ID" value="KAG0480945.1"/>
    <property type="molecule type" value="Genomic_DNA"/>
</dbReference>
<feature type="active site" description="Proton donor; for catalytic activity" evidence="13">
    <location>
        <position position="76"/>
    </location>
</feature>
<dbReference type="UniPathway" id="UPA00331">
    <property type="reaction ID" value="UER00451"/>
</dbReference>
<evidence type="ECO:0000256" key="5">
    <source>
        <dbReference type="ARBA" id="ARBA00023066"/>
    </source>
</evidence>
<evidence type="ECO:0000256" key="7">
    <source>
        <dbReference type="ARBA" id="ARBA00023145"/>
    </source>
</evidence>
<evidence type="ECO:0000256" key="6">
    <source>
        <dbReference type="ARBA" id="ARBA00023115"/>
    </source>
</evidence>
<comment type="cofactor">
    <cofactor evidence="12">
        <name>pyruvate</name>
        <dbReference type="ChEBI" id="CHEBI:15361"/>
    </cofactor>
    <text evidence="12">Binds 1 pyruvoyl group covalently per subunit.</text>
</comment>
<keyword evidence="19" id="KW-1185">Reference proteome</keyword>
<dbReference type="FunFam" id="3.30.360.50:FF:000001">
    <property type="entry name" value="S-adenosylmethionine decarboxylase proenzyme"/>
    <property type="match status" value="1"/>
</dbReference>
<feature type="chain" id="PRO_5042324407" description="S-adenosylmethionine decarboxylase alpha chain" evidence="17">
    <location>
        <begin position="62"/>
        <end position="335"/>
    </location>
</feature>
<dbReference type="GO" id="GO:0008295">
    <property type="term" value="P:spermidine biosynthetic process"/>
    <property type="evidence" value="ECO:0007669"/>
    <property type="project" value="UniProtKB-KW"/>
</dbReference>
<keyword evidence="10 12" id="KW-0670">Pyruvate</keyword>
<feature type="active site" description="Schiff-base intermediate with substrate; via pyruvic acid" evidence="13">
    <location>
        <position position="62"/>
    </location>
</feature>
<keyword evidence="6 12" id="KW-0620">Polyamine biosynthesis</keyword>
<name>A0A835R3M0_VANPL</name>
<dbReference type="GO" id="GO:0006597">
    <property type="term" value="P:spermine biosynthetic process"/>
    <property type="evidence" value="ECO:0007669"/>
    <property type="project" value="InterPro"/>
</dbReference>
<evidence type="ECO:0000256" key="11">
    <source>
        <dbReference type="ARBA" id="ARBA00048112"/>
    </source>
</evidence>
<evidence type="ECO:0000256" key="16">
    <source>
        <dbReference type="PIRSR" id="PIRSR001355-4"/>
    </source>
</evidence>
<protein>
    <recommendedName>
        <fullName evidence="12">S-adenosylmethionine decarboxylase proenzyme</fullName>
        <ecNumber evidence="12">4.1.1.50</ecNumber>
    </recommendedName>
</protein>
<evidence type="ECO:0000256" key="15">
    <source>
        <dbReference type="PIRSR" id="PIRSR001355-3"/>
    </source>
</evidence>
<feature type="modified residue" description="Pyruvic acid (Ser); by autocatalysis" evidence="15">
    <location>
        <position position="62"/>
    </location>
</feature>
<dbReference type="PIRSF" id="PIRSF001355">
    <property type="entry name" value="S-AdenosylMet_decarboxylase"/>
    <property type="match status" value="1"/>
</dbReference>
<feature type="active site" description="Proton acceptor; for processing activity" evidence="13">
    <location>
        <position position="248"/>
    </location>
</feature>
<dbReference type="Gene3D" id="3.60.90.10">
    <property type="entry name" value="S-adenosylmethionine decarboxylase"/>
    <property type="match status" value="1"/>
</dbReference>
<evidence type="ECO:0000256" key="4">
    <source>
        <dbReference type="ARBA" id="ARBA00022793"/>
    </source>
</evidence>
<dbReference type="PANTHER" id="PTHR11570:SF38">
    <property type="entry name" value="S-ADENOSYLMETHIONINE DECARBOXYLASE PROENZYME 4"/>
    <property type="match status" value="1"/>
</dbReference>
<comment type="caution">
    <text evidence="18">The sequence shown here is derived from an EMBL/GenBank/DDBJ whole genome shotgun (WGS) entry which is preliminary data.</text>
</comment>
<dbReference type="InterPro" id="IPR016067">
    <property type="entry name" value="S-AdoMet_deCO2ase_core"/>
</dbReference>